<dbReference type="EMBL" id="WPIP01000178">
    <property type="protein sequence ID" value="MVM93237.1"/>
    <property type="molecule type" value="Genomic_DNA"/>
</dbReference>
<dbReference type="GO" id="GO:0005524">
    <property type="term" value="F:ATP binding"/>
    <property type="evidence" value="ECO:0007669"/>
    <property type="project" value="UniProtKB-KW"/>
</dbReference>
<reference evidence="15 18" key="2">
    <citation type="submission" date="2017-09" db="EMBL/GenBank/DDBJ databases">
        <title>Draft genome of Acinetobacter baumannii strain I43, a mercury resistant bacteria.</title>
        <authorList>
            <person name="Siqueira K.A."/>
            <person name="Mello I.S."/>
            <person name="Mendes T.A."/>
            <person name="Soares M.A."/>
        </authorList>
    </citation>
    <scope>NUCLEOTIDE SEQUENCE [LARGE SCALE GENOMIC DNA]</scope>
    <source>
        <strain evidence="15 18">I43</strain>
    </source>
</reference>
<evidence type="ECO:0000256" key="7">
    <source>
        <dbReference type="ARBA" id="ARBA00022840"/>
    </source>
</evidence>
<evidence type="ECO:0000313" key="19">
    <source>
        <dbReference type="Proteomes" id="UP000237823"/>
    </source>
</evidence>
<evidence type="ECO:0000313" key="17">
    <source>
        <dbReference type="EMBL" id="RSR56826.1"/>
    </source>
</evidence>
<gene>
    <name evidence="16" type="ORF">B9W25_08190</name>
    <name evidence="15" type="ORF">CPI82_11505</name>
    <name evidence="17" type="ORF">EA686_11210</name>
    <name evidence="13" type="ORF">F2P40_06385</name>
    <name evidence="12" type="ORF">FPK63_02315</name>
    <name evidence="14" type="ORF">GNY86_17030</name>
    <name evidence="11" type="ORF">IAG11_08820</name>
</gene>
<dbReference type="Gene3D" id="3.40.50.620">
    <property type="entry name" value="HUPs"/>
    <property type="match status" value="1"/>
</dbReference>
<reference evidence="16 19" key="1">
    <citation type="submission" date="2017-04" db="EMBL/GenBank/DDBJ databases">
        <title>Comparison of Acinetobacter baumannii whole genome sequences from two major hospitals in Kuwait.</title>
        <authorList>
            <person name="Nasser K."/>
            <person name="Habibi N."/>
            <person name="Khan M.W."/>
            <person name="Purohit P."/>
            <person name="Al-Obaid I."/>
            <person name="Dhar R."/>
            <person name="Al-Fouzan W."/>
            <person name="Mustafa A.S."/>
        </authorList>
    </citation>
    <scope>NUCLEOTIDE SEQUENCE [LARGE SCALE GENOMIC DNA]</scope>
    <source>
        <strain evidence="16 19">KUFAR57</strain>
    </source>
</reference>
<evidence type="ECO:0000313" key="23">
    <source>
        <dbReference type="Proteomes" id="UP000634608"/>
    </source>
</evidence>
<keyword evidence="2" id="KW-0436">Ligase</keyword>
<evidence type="ECO:0000313" key="18">
    <source>
        <dbReference type="Proteomes" id="UP000223291"/>
    </source>
</evidence>
<evidence type="ECO:0000256" key="4">
    <source>
        <dbReference type="ARBA" id="ARBA00022741"/>
    </source>
</evidence>
<dbReference type="AlphaFoldDB" id="A0A0D8EKE8"/>
<reference evidence="14 21" key="6">
    <citation type="submission" date="2019-11" db="EMBL/GenBank/DDBJ databases">
        <title>Multidrug-resistant Acinetobacter baumannii moving toward extensively drug-resistant over fifteen years in South of Brazil.</title>
        <authorList>
            <person name="Fedrigo N.H."/>
            <person name="Cerdeira L."/>
            <person name="Fuga B."/>
            <person name="Marini P.V.B."/>
            <person name="Shinohara D.R."/>
            <person name="Carrara-Marroni F.E."/>
            <person name="Lincopan N."/>
            <person name="Tognim M.C.B."/>
        </authorList>
    </citation>
    <scope>NUCLEOTIDE SEQUENCE [LARGE SCALE GENOMIC DNA]</scope>
    <source>
        <strain evidence="14 21">Ac576</strain>
    </source>
</reference>
<reference evidence="17 20" key="3">
    <citation type="submission" date="2018-10" db="EMBL/GenBank/DDBJ databases">
        <title>GWAS and RNA-Seq identify cryptic mechanisms of antimicrobial resistance in Acinetobacter baumannii.</title>
        <authorList>
            <person name="Sahl J.W."/>
        </authorList>
    </citation>
    <scope>NUCLEOTIDE SEQUENCE [LARGE SCALE GENOMIC DNA]</scope>
    <source>
        <strain evidence="17 20">TG28175</strain>
    </source>
</reference>
<reference evidence="12" key="4">
    <citation type="submission" date="2019-07" db="EMBL/GenBank/DDBJ databases">
        <title>Biological characteristics of mucoid Acinetobacter baumannii from a general hospital in China.</title>
        <authorList>
            <person name="Hua X."/>
            <person name="Yu Y."/>
        </authorList>
    </citation>
    <scope>NUCLEOTIDE SEQUENCE</scope>
    <source>
        <strain evidence="12">N8</strain>
    </source>
</reference>
<dbReference type="EMBL" id="NXDV01000008">
    <property type="protein sequence ID" value="PHQ02490.1"/>
    <property type="molecule type" value="Genomic_DNA"/>
</dbReference>
<dbReference type="PANTHER" id="PTHR42914">
    <property type="entry name" value="7-CYANO-7-DEAZAGUANINE SYNTHASE"/>
    <property type="match status" value="1"/>
</dbReference>
<comment type="caution">
    <text evidence="11">The sequence shown here is derived from an EMBL/GenBank/DDBJ whole genome shotgun (WGS) entry which is preliminary data.</text>
</comment>
<dbReference type="EMBL" id="JACSVK010000017">
    <property type="protein sequence ID" value="MBD0219994.1"/>
    <property type="molecule type" value="Genomic_DNA"/>
</dbReference>
<evidence type="ECO:0000256" key="5">
    <source>
        <dbReference type="ARBA" id="ARBA00022785"/>
    </source>
</evidence>
<evidence type="ECO:0000313" key="11">
    <source>
        <dbReference type="EMBL" id="MBD0219994.1"/>
    </source>
</evidence>
<protein>
    <recommendedName>
        <fullName evidence="9">7-cyano-7-deazaguanine synthase</fullName>
        <ecNumber evidence="9">6.3.4.20</ecNumber>
    </recommendedName>
</protein>
<dbReference type="InterPro" id="IPR014729">
    <property type="entry name" value="Rossmann-like_a/b/a_fold"/>
</dbReference>
<comment type="catalytic activity">
    <reaction evidence="10">
        <text>7-carboxy-7-carbaguanine + NH4(+) + 2 ATP = 7-cyano-7-carbaguanine + 2 AMP + 2 diphosphate + 2 H(+)</text>
        <dbReference type="Rhea" id="RHEA:27982"/>
        <dbReference type="ChEBI" id="CHEBI:15378"/>
        <dbReference type="ChEBI" id="CHEBI:28938"/>
        <dbReference type="ChEBI" id="CHEBI:30616"/>
        <dbReference type="ChEBI" id="CHEBI:33019"/>
        <dbReference type="ChEBI" id="CHEBI:45075"/>
        <dbReference type="ChEBI" id="CHEBI:61036"/>
        <dbReference type="ChEBI" id="CHEBI:456215"/>
        <dbReference type="EC" id="6.3.4.20"/>
    </reaction>
</comment>
<evidence type="ECO:0000313" key="16">
    <source>
        <dbReference type="EMBL" id="PRN35291.1"/>
    </source>
</evidence>
<organism evidence="11 23">
    <name type="scientific">Acinetobacter baumannii</name>
    <dbReference type="NCBI Taxonomy" id="470"/>
    <lineage>
        <taxon>Bacteria</taxon>
        <taxon>Pseudomonadati</taxon>
        <taxon>Pseudomonadota</taxon>
        <taxon>Gammaproteobacteria</taxon>
        <taxon>Moraxellales</taxon>
        <taxon>Moraxellaceae</taxon>
        <taxon>Acinetobacter</taxon>
        <taxon>Acinetobacter calcoaceticus/baumannii complex</taxon>
    </lineage>
</organism>
<dbReference type="Proteomes" id="UP000634608">
    <property type="component" value="Unassembled WGS sequence"/>
</dbReference>
<dbReference type="EC" id="6.3.4.20" evidence="9"/>
<keyword evidence="4" id="KW-0547">Nucleotide-binding</keyword>
<evidence type="ECO:0000256" key="3">
    <source>
        <dbReference type="ARBA" id="ARBA00022723"/>
    </source>
</evidence>
<dbReference type="Proteomes" id="UP000223291">
    <property type="component" value="Unassembled WGS sequence"/>
</dbReference>
<dbReference type="GO" id="GO:0016874">
    <property type="term" value="F:ligase activity"/>
    <property type="evidence" value="ECO:0007669"/>
    <property type="project" value="UniProtKB-KW"/>
</dbReference>
<evidence type="ECO:0000313" key="12">
    <source>
        <dbReference type="EMBL" id="MDR8429933.1"/>
    </source>
</evidence>
<reference evidence="11" key="7">
    <citation type="submission" date="2020-08" db="EMBL/GenBank/DDBJ databases">
        <title>Diversity of carbapenem-resistant Acinetobacter baumannii and bacteriophage-mediated spread of the Oxa23 carbapenemase.</title>
        <authorList>
            <person name="Abouelfetouh A."/>
            <person name="Mattock J."/>
            <person name="Turner D."/>
            <person name="Li E."/>
            <person name="Evans B.A."/>
        </authorList>
    </citation>
    <scope>NUCLEOTIDE SEQUENCE</scope>
    <source>
        <strain evidence="11">A86</strain>
    </source>
</reference>
<dbReference type="RefSeq" id="WP_000571783.1">
    <property type="nucleotide sequence ID" value="NZ_AP023077.1"/>
</dbReference>
<evidence type="ECO:0000313" key="21">
    <source>
        <dbReference type="Proteomes" id="UP000439424"/>
    </source>
</evidence>
<keyword evidence="3" id="KW-0479">Metal-binding</keyword>
<keyword evidence="7" id="KW-0067">ATP-binding</keyword>
<evidence type="ECO:0000313" key="22">
    <source>
        <dbReference type="Proteomes" id="UP000461234"/>
    </source>
</evidence>
<evidence type="ECO:0000256" key="10">
    <source>
        <dbReference type="ARBA" id="ARBA00047890"/>
    </source>
</evidence>
<dbReference type="InterPro" id="IPR018317">
    <property type="entry name" value="QueC"/>
</dbReference>
<dbReference type="GO" id="GO:0008616">
    <property type="term" value="P:tRNA queuosine(34) biosynthetic process"/>
    <property type="evidence" value="ECO:0007669"/>
    <property type="project" value="UniProtKB-KW"/>
</dbReference>
<dbReference type="KEGG" id="abw:BL01_00410"/>
<dbReference type="PANTHER" id="PTHR42914:SF1">
    <property type="entry name" value="7-CYANO-7-DEAZAGUANINE SYNTHASE"/>
    <property type="match status" value="1"/>
</dbReference>
<dbReference type="OrthoDB" id="9789567at2"/>
<dbReference type="InterPro" id="IPR049676">
    <property type="entry name" value="QatC"/>
</dbReference>
<evidence type="ECO:0000313" key="13">
    <source>
        <dbReference type="EMBL" id="MQR48959.1"/>
    </source>
</evidence>
<dbReference type="GO" id="GO:0046872">
    <property type="term" value="F:metal ion binding"/>
    <property type="evidence" value="ECO:0007669"/>
    <property type="project" value="UniProtKB-KW"/>
</dbReference>
<dbReference type="Proteomes" id="UP000237823">
    <property type="component" value="Unassembled WGS sequence"/>
</dbReference>
<proteinExistence type="inferred from homology"/>
<accession>A0A0D8EKE8</accession>
<reference evidence="13 22" key="5">
    <citation type="submission" date="2019-10" db="EMBL/GenBank/DDBJ databases">
        <title>Genetic environment of the oxa23 gene and comparative analysis of carbapenem resistant Acinetobacter baumannii isolates belonging to global clone 1, lineage 2 recovered in a burns hospital outbreak in 2012-2013.</title>
        <authorList>
            <person name="Douraghi M."/>
            <person name="Aris P."/>
            <person name="Kenyon J."/>
            <person name="Hamidian M."/>
        </authorList>
    </citation>
    <scope>NUCLEOTIDE SEQUENCE [LARGE SCALE GENOMIC DNA]</scope>
    <source>
        <strain evidence="13 22">ABS103</strain>
    </source>
</reference>
<evidence type="ECO:0000313" key="14">
    <source>
        <dbReference type="EMBL" id="MVM93237.1"/>
    </source>
</evidence>
<keyword evidence="5" id="KW-0671">Queuosine biosynthesis</keyword>
<evidence type="ECO:0000313" key="15">
    <source>
        <dbReference type="EMBL" id="PHQ02490.1"/>
    </source>
</evidence>
<dbReference type="EMBL" id="VMAF01000002">
    <property type="protein sequence ID" value="MDR8429933.1"/>
    <property type="molecule type" value="Genomic_DNA"/>
</dbReference>
<keyword evidence="6" id="KW-0862">Zinc</keyword>
<evidence type="ECO:0000256" key="9">
    <source>
        <dbReference type="ARBA" id="ARBA00039149"/>
    </source>
</evidence>
<dbReference type="Proteomes" id="UP000280073">
    <property type="component" value="Unassembled WGS sequence"/>
</dbReference>
<comment type="pathway">
    <text evidence="1">Purine metabolism; 7-cyano-7-deazaguanine biosynthesis.</text>
</comment>
<dbReference type="NCBIfam" id="NF041925">
    <property type="entry name" value="QatC"/>
    <property type="match status" value="1"/>
</dbReference>
<evidence type="ECO:0000313" key="20">
    <source>
        <dbReference type="Proteomes" id="UP000280073"/>
    </source>
</evidence>
<evidence type="ECO:0000256" key="8">
    <source>
        <dbReference type="ARBA" id="ARBA00037993"/>
    </source>
</evidence>
<comment type="similarity">
    <text evidence="8">Belongs to the QueC family.</text>
</comment>
<dbReference type="Pfam" id="PF06508">
    <property type="entry name" value="QueC"/>
    <property type="match status" value="1"/>
</dbReference>
<dbReference type="Proteomes" id="UP000439424">
    <property type="component" value="Unassembled WGS sequence"/>
</dbReference>
<name>A0A0D8EKE8_ACIBA</name>
<dbReference type="SUPFAM" id="SSF52402">
    <property type="entry name" value="Adenine nucleotide alpha hydrolases-like"/>
    <property type="match status" value="1"/>
</dbReference>
<sequence length="442" mass="50476">MIELYFDTDNTKLPPMTDKLLPVYMFGRSAVSGKYNSIGGAALQEFRRLQEEADETAFDLMMLSLAVTAADTFVERDSRAEDAWCRQFKINLPLLNPTLWDGQKNLLKEILHFLSGDLWDFEFRQSNFVIPKMVKGGVRTKKIYINGHDSVCLFSGGLDSTIGAIDLKAQGKKSVLVSHAYPKDRQKQDHVYYDLQFDNARFQVLANPRKVKEIPADVQMRTRSFNFIAFGALIATALSKNHFSNKIIKLYIPENGLISINPPLTPRRIGALSTRTTHPYFLQKLNILFKNIGLPVEIENPYQYKTKGEMMLECKDQSSLKKIAATTVSCGKWKRSGMQCGKCLPCLIRRASFDKYQYKDLTQYQYSHLSDVVKHANKRDDLMSMVMAIHKIRSSSNTNLWVAKSGFLPTEPNERQLIINTVLRGFKEVEEYLKKENLGINI</sequence>
<evidence type="ECO:0000256" key="2">
    <source>
        <dbReference type="ARBA" id="ARBA00022598"/>
    </source>
</evidence>
<dbReference type="EMBL" id="WIOC01000005">
    <property type="protein sequence ID" value="MQR48959.1"/>
    <property type="molecule type" value="Genomic_DNA"/>
</dbReference>
<dbReference type="OMA" id="WTREIRL"/>
<dbReference type="EMBL" id="RFDI01000541">
    <property type="protein sequence ID" value="RSR56826.1"/>
    <property type="molecule type" value="Genomic_DNA"/>
</dbReference>
<dbReference type="Proteomes" id="UP000461234">
    <property type="component" value="Unassembled WGS sequence"/>
</dbReference>
<dbReference type="EMBL" id="NEPB01000013">
    <property type="protein sequence ID" value="PRN35291.1"/>
    <property type="molecule type" value="Genomic_DNA"/>
</dbReference>
<evidence type="ECO:0000256" key="6">
    <source>
        <dbReference type="ARBA" id="ARBA00022833"/>
    </source>
</evidence>
<evidence type="ECO:0000256" key="1">
    <source>
        <dbReference type="ARBA" id="ARBA00005061"/>
    </source>
</evidence>